<dbReference type="CDD" id="cd04496">
    <property type="entry name" value="SSB_OBF"/>
    <property type="match status" value="1"/>
</dbReference>
<name>A0A7K3MCK5_9ACTN</name>
<dbReference type="RefSeq" id="WP_162453780.1">
    <property type="nucleotide sequence ID" value="NZ_WLZY01000018.1"/>
</dbReference>
<dbReference type="Pfam" id="PF00436">
    <property type="entry name" value="SSB"/>
    <property type="match status" value="1"/>
</dbReference>
<protein>
    <submittedName>
        <fullName evidence="4">Single-stranded DNA-binding protein</fullName>
    </submittedName>
</protein>
<dbReference type="EMBL" id="WLZY01000018">
    <property type="protein sequence ID" value="NDL61059.1"/>
    <property type="molecule type" value="Genomic_DNA"/>
</dbReference>
<dbReference type="AlphaFoldDB" id="A0A7K3MCK5"/>
<evidence type="ECO:0000313" key="4">
    <source>
        <dbReference type="EMBL" id="NDL61059.1"/>
    </source>
</evidence>
<evidence type="ECO:0000313" key="5">
    <source>
        <dbReference type="Proteomes" id="UP000460435"/>
    </source>
</evidence>
<dbReference type="Gene3D" id="2.40.50.140">
    <property type="entry name" value="Nucleic acid-binding proteins"/>
    <property type="match status" value="1"/>
</dbReference>
<dbReference type="PROSITE" id="PS50935">
    <property type="entry name" value="SSB"/>
    <property type="match status" value="1"/>
</dbReference>
<keyword evidence="1 2" id="KW-0238">DNA-binding</keyword>
<feature type="region of interest" description="Disordered" evidence="3">
    <location>
        <begin position="116"/>
        <end position="140"/>
    </location>
</feature>
<dbReference type="InterPro" id="IPR012340">
    <property type="entry name" value="NA-bd_OB-fold"/>
</dbReference>
<keyword evidence="5" id="KW-1185">Reference proteome</keyword>
<dbReference type="Proteomes" id="UP000460435">
    <property type="component" value="Unassembled WGS sequence"/>
</dbReference>
<proteinExistence type="predicted"/>
<dbReference type="SUPFAM" id="SSF50249">
    <property type="entry name" value="Nucleic acid-binding proteins"/>
    <property type="match status" value="1"/>
</dbReference>
<comment type="caution">
    <text evidence="4">The sequence shown here is derived from an EMBL/GenBank/DDBJ whole genome shotgun (WGS) entry which is preliminary data.</text>
</comment>
<gene>
    <name evidence="4" type="ORF">F7O44_28720</name>
</gene>
<accession>A0A7K3MCK5</accession>
<evidence type="ECO:0000256" key="3">
    <source>
        <dbReference type="SAM" id="MobiDB-lite"/>
    </source>
</evidence>
<evidence type="ECO:0000256" key="1">
    <source>
        <dbReference type="ARBA" id="ARBA00023125"/>
    </source>
</evidence>
<evidence type="ECO:0000256" key="2">
    <source>
        <dbReference type="PROSITE-ProRule" id="PRU00252"/>
    </source>
</evidence>
<reference evidence="4 5" key="1">
    <citation type="submission" date="2019-11" db="EMBL/GenBank/DDBJ databases">
        <authorList>
            <person name="Li X.-J."/>
            <person name="Feng X.-M."/>
        </authorList>
    </citation>
    <scope>NUCLEOTIDE SEQUENCE [LARGE SCALE GENOMIC DNA]</scope>
    <source>
        <strain evidence="4 5">XMNu-373</strain>
    </source>
</reference>
<organism evidence="4 5">
    <name type="scientific">Phytoactinopolyspora mesophila</name>
    <dbReference type="NCBI Taxonomy" id="2650750"/>
    <lineage>
        <taxon>Bacteria</taxon>
        <taxon>Bacillati</taxon>
        <taxon>Actinomycetota</taxon>
        <taxon>Actinomycetes</taxon>
        <taxon>Jiangellales</taxon>
        <taxon>Jiangellaceae</taxon>
        <taxon>Phytoactinopolyspora</taxon>
    </lineage>
</organism>
<dbReference type="GO" id="GO:0003697">
    <property type="term" value="F:single-stranded DNA binding"/>
    <property type="evidence" value="ECO:0007669"/>
    <property type="project" value="InterPro"/>
</dbReference>
<sequence length="140" mass="15412">MGVPSERLEHRNEIRLVGRIAAEPKARVLPSGDELVSVRLVVERPPDATARSRRASVDTMTCVGWTPMARYWLQMVEKDDVVEVTGSLRRRFWRSAEGPRNRYEVEVTRATLLTGEANQDSPGTDADVVPLKGGGGVSGV</sequence>
<dbReference type="InterPro" id="IPR000424">
    <property type="entry name" value="Primosome_PriB/ssb"/>
</dbReference>